<reference evidence="2" key="1">
    <citation type="journal article" date="2015" name="Nature">
        <title>Complex archaea that bridge the gap between prokaryotes and eukaryotes.</title>
        <authorList>
            <person name="Spang A."/>
            <person name="Saw J.H."/>
            <person name="Jorgensen S.L."/>
            <person name="Zaremba-Niedzwiedzka K."/>
            <person name="Martijn J."/>
            <person name="Lind A.E."/>
            <person name="van Eijk R."/>
            <person name="Schleper C."/>
            <person name="Guy L."/>
            <person name="Ettema T.J."/>
        </authorList>
    </citation>
    <scope>NUCLEOTIDE SEQUENCE</scope>
</reference>
<sequence length="22" mass="2345">AAQSPPSEDAEYARGMTDADMM</sequence>
<feature type="non-terminal residue" evidence="2">
    <location>
        <position position="1"/>
    </location>
</feature>
<feature type="region of interest" description="Disordered" evidence="1">
    <location>
        <begin position="1"/>
        <end position="22"/>
    </location>
</feature>
<gene>
    <name evidence="2" type="ORF">LCGC14_2448040</name>
</gene>
<dbReference type="AlphaFoldDB" id="A0A0F9EAT3"/>
<organism evidence="2">
    <name type="scientific">marine sediment metagenome</name>
    <dbReference type="NCBI Taxonomy" id="412755"/>
    <lineage>
        <taxon>unclassified sequences</taxon>
        <taxon>metagenomes</taxon>
        <taxon>ecological metagenomes</taxon>
    </lineage>
</organism>
<accession>A0A0F9EAT3</accession>
<dbReference type="EMBL" id="LAZR01037825">
    <property type="protein sequence ID" value="KKL21178.1"/>
    <property type="molecule type" value="Genomic_DNA"/>
</dbReference>
<evidence type="ECO:0000313" key="2">
    <source>
        <dbReference type="EMBL" id="KKL21178.1"/>
    </source>
</evidence>
<evidence type="ECO:0000256" key="1">
    <source>
        <dbReference type="SAM" id="MobiDB-lite"/>
    </source>
</evidence>
<comment type="caution">
    <text evidence="2">The sequence shown here is derived from an EMBL/GenBank/DDBJ whole genome shotgun (WGS) entry which is preliminary data.</text>
</comment>
<name>A0A0F9EAT3_9ZZZZ</name>
<protein>
    <submittedName>
        <fullName evidence="2">Uncharacterized protein</fullName>
    </submittedName>
</protein>
<proteinExistence type="predicted"/>